<comment type="caution">
    <text evidence="2">The sequence shown here is derived from an EMBL/GenBank/DDBJ whole genome shotgun (WGS) entry which is preliminary data.</text>
</comment>
<sequence>MGSLLYSSLSDRSFVAGGIWHPNKNQLEAIKNAIMKNPKPLRDIINHIEFNELRASIFAQVDQVNNAILAQVDQMNNAPNGVNKNHPDQYTGGVPVAI</sequence>
<accession>A0A5B0MHE5</accession>
<gene>
    <name evidence="2" type="ORF">PGTUg99_028266</name>
</gene>
<proteinExistence type="predicted"/>
<dbReference type="PANTHER" id="PTHR36452:SF1">
    <property type="entry name" value="DUF2461 DOMAIN-CONTAINING PROTEIN"/>
    <property type="match status" value="1"/>
</dbReference>
<feature type="region of interest" description="Disordered" evidence="1">
    <location>
        <begin position="78"/>
        <end position="98"/>
    </location>
</feature>
<evidence type="ECO:0000313" key="2">
    <source>
        <dbReference type="EMBL" id="KAA1075588.1"/>
    </source>
</evidence>
<reference evidence="2 3" key="1">
    <citation type="submission" date="2019-05" db="EMBL/GenBank/DDBJ databases">
        <title>Emergence of the Ug99 lineage of the wheat stem rust pathogen through somatic hybridization.</title>
        <authorList>
            <person name="Li F."/>
            <person name="Upadhyaya N.M."/>
            <person name="Sperschneider J."/>
            <person name="Matny O."/>
            <person name="Nguyen-Phuc H."/>
            <person name="Mago R."/>
            <person name="Raley C."/>
            <person name="Miller M.E."/>
            <person name="Silverstein K.A.T."/>
            <person name="Henningsen E."/>
            <person name="Hirsch C.D."/>
            <person name="Visser B."/>
            <person name="Pretorius Z.A."/>
            <person name="Steffenson B.J."/>
            <person name="Schwessinger B."/>
            <person name="Dodds P.N."/>
            <person name="Figueroa M."/>
        </authorList>
    </citation>
    <scope>NUCLEOTIDE SEQUENCE [LARGE SCALE GENOMIC DNA]</scope>
    <source>
        <strain evidence="2 3">Ug99</strain>
    </source>
</reference>
<dbReference type="Proteomes" id="UP000325313">
    <property type="component" value="Unassembled WGS sequence"/>
</dbReference>
<dbReference type="PANTHER" id="PTHR36452">
    <property type="entry name" value="CHROMOSOME 12, WHOLE GENOME SHOTGUN SEQUENCE"/>
    <property type="match status" value="1"/>
</dbReference>
<protein>
    <submittedName>
        <fullName evidence="2">Uncharacterized protein</fullName>
    </submittedName>
</protein>
<evidence type="ECO:0000256" key="1">
    <source>
        <dbReference type="SAM" id="MobiDB-lite"/>
    </source>
</evidence>
<evidence type="ECO:0000313" key="3">
    <source>
        <dbReference type="Proteomes" id="UP000325313"/>
    </source>
</evidence>
<dbReference type="AlphaFoldDB" id="A0A5B0MHE5"/>
<dbReference type="InterPro" id="IPR012808">
    <property type="entry name" value="CHP02453"/>
</dbReference>
<dbReference type="Pfam" id="PF09365">
    <property type="entry name" value="DUF2461"/>
    <property type="match status" value="1"/>
</dbReference>
<dbReference type="EMBL" id="VDEP01000472">
    <property type="protein sequence ID" value="KAA1075588.1"/>
    <property type="molecule type" value="Genomic_DNA"/>
</dbReference>
<organism evidence="2 3">
    <name type="scientific">Puccinia graminis f. sp. tritici</name>
    <dbReference type="NCBI Taxonomy" id="56615"/>
    <lineage>
        <taxon>Eukaryota</taxon>
        <taxon>Fungi</taxon>
        <taxon>Dikarya</taxon>
        <taxon>Basidiomycota</taxon>
        <taxon>Pucciniomycotina</taxon>
        <taxon>Pucciniomycetes</taxon>
        <taxon>Pucciniales</taxon>
        <taxon>Pucciniaceae</taxon>
        <taxon>Puccinia</taxon>
    </lineage>
</organism>
<name>A0A5B0MHE5_PUCGR</name>